<keyword evidence="18" id="KW-1185">Reference proteome</keyword>
<dbReference type="InterPro" id="IPR005959">
    <property type="entry name" value="Fumarylacetoacetase"/>
</dbReference>
<dbReference type="UniPathway" id="UPA00139">
    <property type="reaction ID" value="UER00341"/>
</dbReference>
<feature type="binding site" evidence="13">
    <location>
        <position position="284"/>
    </location>
    <ligand>
        <name>substrate</name>
    </ligand>
</feature>
<keyword evidence="9 14" id="KW-0460">Magnesium</keyword>
<feature type="domain" description="Fumarylacetoacetase N-terminal" evidence="16">
    <location>
        <begin position="56"/>
        <end position="158"/>
    </location>
</feature>
<keyword evidence="8 14" id="KW-0106">Calcium</keyword>
<evidence type="ECO:0000256" key="14">
    <source>
        <dbReference type="PIRSR" id="PIRSR605959-3"/>
    </source>
</evidence>
<feature type="binding site" evidence="14">
    <location>
        <position position="273"/>
    </location>
    <ligand>
        <name>Mg(2+)</name>
        <dbReference type="ChEBI" id="CHEBI:18420"/>
    </ligand>
</feature>
<feature type="binding site" evidence="14">
    <location>
        <position position="166"/>
    </location>
    <ligand>
        <name>Ca(2+)</name>
        <dbReference type="ChEBI" id="CHEBI:29108"/>
    </ligand>
</feature>
<feature type="domain" description="Fumarylacetoacetase-like C-terminal" evidence="15">
    <location>
        <begin position="164"/>
        <end position="422"/>
    </location>
</feature>
<evidence type="ECO:0000256" key="1">
    <source>
        <dbReference type="ARBA" id="ARBA00001913"/>
    </source>
</evidence>
<comment type="pathway">
    <text evidence="3">Amino-acid degradation; L-phenylalanine degradation; acetoacetate and fumarate from L-phenylalanine: step 6/6.</text>
</comment>
<dbReference type="InterPro" id="IPR036663">
    <property type="entry name" value="Fumarylacetoacetase_C_sf"/>
</dbReference>
<dbReference type="SUPFAM" id="SSF63433">
    <property type="entry name" value="Fumarylacetoacetate hydrolase, FAH, N-terminal domain"/>
    <property type="match status" value="1"/>
</dbReference>
<protein>
    <recommendedName>
        <fullName evidence="5">fumarylacetoacetase</fullName>
        <ecNumber evidence="5">3.7.1.2</ecNumber>
    </recommendedName>
</protein>
<dbReference type="InterPro" id="IPR011234">
    <property type="entry name" value="Fumarylacetoacetase-like_C"/>
</dbReference>
<sequence length="461" mass="52111">MSFKNTNCISFNMKKHVDLNRNNQHLINTAHMPLSANNPDRISWLHVNRDSDFPIQNIPFGVFLTKDDIITIGTRIGDTAIDLGALHQLGYFEGIPLTDDIFLQDTLNDFIADGRKTWRLVRNRIAEIFDAENPTLKNNTAHKETILFRLDEIEMQLPIYIGDYTDFYASKEHATNVGSMFRDPENALMPNWLHLPVGYHGRSSSIIPSGIPIHRPQGQTMPEGAKTPVFGPSKLVDFELEMAFITTDANDLGEPIPIDEAEEYIFGLVLFNDWSARDIQKWEYVPLGPFLGKNFASSMSPWIVTLDALEPFRVESPKQDPKPLPYLQSKGKKSFDINLEASIMPKGAKETTVCKSNFKYMYWNMSQQLAHHTVNGCPVNSGDMMGSGTISGPTEDSYGSMLELSWKGTKPVKMRDGSERKFINDYDTVIMRGYCKNDDVRIGFGSVKTQLLPVFNPKKTK</sequence>
<evidence type="ECO:0000256" key="13">
    <source>
        <dbReference type="PIRSR" id="PIRSR605959-2"/>
    </source>
</evidence>
<dbReference type="GO" id="GO:0006559">
    <property type="term" value="P:L-phenylalanine catabolic process"/>
    <property type="evidence" value="ECO:0007669"/>
    <property type="project" value="UniProtKB-UniPathway"/>
</dbReference>
<dbReference type="InterPro" id="IPR036462">
    <property type="entry name" value="Fumarylacetoacetase_N_sf"/>
</dbReference>
<reference evidence="18" key="1">
    <citation type="submission" date="2016-11" db="EMBL/GenBank/DDBJ databases">
        <authorList>
            <person name="Varghese N."/>
            <person name="Submissions S."/>
        </authorList>
    </citation>
    <scope>NUCLEOTIDE SEQUENCE [LARGE SCALE GENOMIC DNA]</scope>
    <source>
        <strain evidence="18">DSM 25330</strain>
    </source>
</reference>
<feature type="binding site" evidence="14">
    <location>
        <position position="239"/>
    </location>
    <ligand>
        <name>Ca(2+)</name>
        <dbReference type="ChEBI" id="CHEBI:29108"/>
    </ligand>
</feature>
<evidence type="ECO:0000313" key="17">
    <source>
        <dbReference type="EMBL" id="SHH44989.1"/>
    </source>
</evidence>
<dbReference type="NCBIfam" id="TIGR01266">
    <property type="entry name" value="fum_ac_acetase"/>
    <property type="match status" value="1"/>
</dbReference>
<evidence type="ECO:0000256" key="7">
    <source>
        <dbReference type="ARBA" id="ARBA00022801"/>
    </source>
</evidence>
<feature type="binding site" evidence="13">
    <location>
        <position position="389"/>
    </location>
    <ligand>
        <name>substrate</name>
    </ligand>
</feature>
<dbReference type="FunFam" id="3.90.850.10:FF:000004">
    <property type="entry name" value="Fumarylacetoacetase"/>
    <property type="match status" value="1"/>
</dbReference>
<dbReference type="Pfam" id="PF09298">
    <property type="entry name" value="FAA_hydrolase_N"/>
    <property type="match status" value="1"/>
</dbReference>
<dbReference type="GO" id="GO:0004334">
    <property type="term" value="F:fumarylacetoacetase activity"/>
    <property type="evidence" value="ECO:0007669"/>
    <property type="project" value="UniProtKB-EC"/>
</dbReference>
<dbReference type="InterPro" id="IPR015377">
    <property type="entry name" value="Fumarylacetoacetase_N"/>
</dbReference>
<dbReference type="AlphaFoldDB" id="A0A1M5T2J9"/>
<dbReference type="EC" id="3.7.1.2" evidence="5"/>
<evidence type="ECO:0000256" key="12">
    <source>
        <dbReference type="PIRSR" id="PIRSR605959-1"/>
    </source>
</evidence>
<gene>
    <name evidence="17" type="ORF">SAMN05444148_2043</name>
</gene>
<comment type="cofactor">
    <cofactor evidence="2 14">
        <name>Mg(2+)</name>
        <dbReference type="ChEBI" id="CHEBI:18420"/>
    </cofactor>
</comment>
<evidence type="ECO:0000313" key="18">
    <source>
        <dbReference type="Proteomes" id="UP000184522"/>
    </source>
</evidence>
<feature type="binding site" evidence="13">
    <location>
        <position position="182"/>
    </location>
    <ligand>
        <name>substrate</name>
    </ligand>
</feature>
<keyword evidence="10" id="KW-0828">Tyrosine catabolism</keyword>
<dbReference type="EMBL" id="FQWS01000002">
    <property type="protein sequence ID" value="SHH44989.1"/>
    <property type="molecule type" value="Genomic_DNA"/>
</dbReference>
<accession>A0A1M5T2J9</accession>
<dbReference type="Proteomes" id="UP000184522">
    <property type="component" value="Unassembled WGS sequence"/>
</dbReference>
<comment type="similarity">
    <text evidence="4">Belongs to the FAH family.</text>
</comment>
<evidence type="ECO:0000256" key="3">
    <source>
        <dbReference type="ARBA" id="ARBA00004782"/>
    </source>
</evidence>
<evidence type="ECO:0000256" key="5">
    <source>
        <dbReference type="ARBA" id="ARBA00012094"/>
    </source>
</evidence>
<comment type="cofactor">
    <cofactor evidence="1 14">
        <name>Ca(2+)</name>
        <dbReference type="ChEBI" id="CHEBI:29108"/>
    </cofactor>
</comment>
<dbReference type="Gene3D" id="3.90.850.10">
    <property type="entry name" value="Fumarylacetoacetase-like, C-terminal domain"/>
    <property type="match status" value="1"/>
</dbReference>
<feature type="binding site" evidence="14">
    <location>
        <position position="273"/>
    </location>
    <ligand>
        <name>Ca(2+)</name>
        <dbReference type="ChEBI" id="CHEBI:29108"/>
    </ligand>
</feature>
<dbReference type="GO" id="GO:0006572">
    <property type="term" value="P:L-tyrosine catabolic process"/>
    <property type="evidence" value="ECO:0007669"/>
    <property type="project" value="UniProtKB-KW"/>
</dbReference>
<keyword evidence="11" id="KW-0585">Phenylalanine catabolism</keyword>
<dbReference type="STRING" id="1089305.SAMN05444148_2043"/>
<keyword evidence="7 17" id="KW-0378">Hydrolase</keyword>
<organism evidence="17 18">
    <name type="scientific">Winogradskyella jejuensis</name>
    <dbReference type="NCBI Taxonomy" id="1089305"/>
    <lineage>
        <taxon>Bacteria</taxon>
        <taxon>Pseudomonadati</taxon>
        <taxon>Bacteroidota</taxon>
        <taxon>Flavobacteriia</taxon>
        <taxon>Flavobacteriales</taxon>
        <taxon>Flavobacteriaceae</taxon>
        <taxon>Winogradskyella</taxon>
    </lineage>
</organism>
<evidence type="ECO:0000256" key="10">
    <source>
        <dbReference type="ARBA" id="ARBA00022878"/>
    </source>
</evidence>
<evidence type="ECO:0000259" key="16">
    <source>
        <dbReference type="Pfam" id="PF09298"/>
    </source>
</evidence>
<dbReference type="PANTHER" id="PTHR43069:SF2">
    <property type="entry name" value="FUMARYLACETOACETASE"/>
    <property type="match status" value="1"/>
</dbReference>
<evidence type="ECO:0000256" key="2">
    <source>
        <dbReference type="ARBA" id="ARBA00001946"/>
    </source>
</evidence>
<dbReference type="SUPFAM" id="SSF56529">
    <property type="entry name" value="FAH"/>
    <property type="match status" value="1"/>
</dbReference>
<name>A0A1M5T2J9_9FLAO</name>
<feature type="binding site" evidence="14">
    <location>
        <position position="241"/>
    </location>
    <ligand>
        <name>Ca(2+)</name>
        <dbReference type="ChEBI" id="CHEBI:29108"/>
    </ligand>
</feature>
<evidence type="ECO:0000256" key="8">
    <source>
        <dbReference type="ARBA" id="ARBA00022837"/>
    </source>
</evidence>
<feature type="binding site" evidence="14">
    <location>
        <position position="293"/>
    </location>
    <ligand>
        <name>Mg(2+)</name>
        <dbReference type="ChEBI" id="CHEBI:18420"/>
    </ligand>
</feature>
<dbReference type="GO" id="GO:0046872">
    <property type="term" value="F:metal ion binding"/>
    <property type="evidence" value="ECO:0007669"/>
    <property type="project" value="UniProtKB-KW"/>
</dbReference>
<feature type="binding site" evidence="13">
    <location>
        <position position="168"/>
    </location>
    <ligand>
        <name>substrate</name>
    </ligand>
</feature>
<dbReference type="Gene3D" id="2.30.30.230">
    <property type="entry name" value="Fumarylacetoacetase, N-terminal domain"/>
    <property type="match status" value="1"/>
</dbReference>
<keyword evidence="6 14" id="KW-0479">Metal-binding</keyword>
<evidence type="ECO:0000259" key="15">
    <source>
        <dbReference type="Pfam" id="PF01557"/>
    </source>
</evidence>
<dbReference type="GO" id="GO:1902000">
    <property type="term" value="P:homogentisate catabolic process"/>
    <property type="evidence" value="ECO:0007669"/>
    <property type="project" value="TreeGrafter"/>
</dbReference>
<proteinExistence type="inferred from homology"/>
<feature type="active site" description="Proton acceptor" evidence="12">
    <location>
        <position position="173"/>
    </location>
</feature>
<feature type="binding site" evidence="14">
    <location>
        <position position="297"/>
    </location>
    <ligand>
        <name>Mg(2+)</name>
        <dbReference type="ChEBI" id="CHEBI:18420"/>
    </ligand>
</feature>
<evidence type="ECO:0000256" key="11">
    <source>
        <dbReference type="ARBA" id="ARBA00023232"/>
    </source>
</evidence>
<evidence type="ECO:0000256" key="6">
    <source>
        <dbReference type="ARBA" id="ARBA00022723"/>
    </source>
</evidence>
<feature type="binding site" evidence="13">
    <location>
        <position position="280"/>
    </location>
    <ligand>
        <name>substrate</name>
    </ligand>
</feature>
<dbReference type="PANTHER" id="PTHR43069">
    <property type="entry name" value="FUMARYLACETOACETASE"/>
    <property type="match status" value="1"/>
</dbReference>
<dbReference type="Pfam" id="PF01557">
    <property type="entry name" value="FAA_hydrolase"/>
    <property type="match status" value="1"/>
</dbReference>
<evidence type="ECO:0000256" key="4">
    <source>
        <dbReference type="ARBA" id="ARBA00010211"/>
    </source>
</evidence>
<evidence type="ECO:0000256" key="9">
    <source>
        <dbReference type="ARBA" id="ARBA00022842"/>
    </source>
</evidence>